<evidence type="ECO:0000313" key="2">
    <source>
        <dbReference type="Proteomes" id="UP000789719"/>
    </source>
</evidence>
<protein>
    <submittedName>
        <fullName evidence="1">Uncharacterized protein</fullName>
    </submittedName>
</protein>
<comment type="caution">
    <text evidence="1">The sequence shown here is derived from an EMBL/GenBank/DDBJ whole genome shotgun (WGS) entry which is preliminary data.</text>
</comment>
<reference evidence="1 2" key="1">
    <citation type="submission" date="2021-11" db="EMBL/GenBank/DDBJ databases">
        <authorList>
            <person name="Depoorter E."/>
        </authorList>
    </citation>
    <scope>NUCLEOTIDE SEQUENCE [LARGE SCALE GENOMIC DNA]</scope>
    <source>
        <strain evidence="1 2">LMG 24286</strain>
    </source>
</reference>
<keyword evidence="2" id="KW-1185">Reference proteome</keyword>
<dbReference type="Proteomes" id="UP000789719">
    <property type="component" value="Unassembled WGS sequence"/>
</dbReference>
<proteinExistence type="predicted"/>
<gene>
    <name evidence="1" type="ORF">WGH24286_01461</name>
</gene>
<name>A0ABN8BS12_9LACO</name>
<dbReference type="RefSeq" id="WP_230099088.1">
    <property type="nucleotide sequence ID" value="NZ_CAKKNT010000022.1"/>
</dbReference>
<evidence type="ECO:0000313" key="1">
    <source>
        <dbReference type="EMBL" id="CAH0419014.1"/>
    </source>
</evidence>
<accession>A0ABN8BS12</accession>
<organism evidence="1 2">
    <name type="scientific">Periweissella ghanensis</name>
    <dbReference type="NCBI Taxonomy" id="467997"/>
    <lineage>
        <taxon>Bacteria</taxon>
        <taxon>Bacillati</taxon>
        <taxon>Bacillota</taxon>
        <taxon>Bacilli</taxon>
        <taxon>Lactobacillales</taxon>
        <taxon>Lactobacillaceae</taxon>
        <taxon>Periweissella</taxon>
    </lineage>
</organism>
<dbReference type="EMBL" id="CAKKNT010000022">
    <property type="protein sequence ID" value="CAH0419014.1"/>
    <property type="molecule type" value="Genomic_DNA"/>
</dbReference>
<sequence>MTGVNISFPLYDTEKFAAWACEKQGFKVVTDLHAAQWLTIDGIMYGLDSDKNPSELQADIKDYLAQFEAYQALSVNKNNFWSIVHEATGLVRVVPETEIVRTMIRQALTEQQVQIITAADFELEPYTKNRNYFTYNL</sequence>